<dbReference type="PANTHER" id="PTHR30055:SF151">
    <property type="entry name" value="TRANSCRIPTIONAL REGULATORY PROTEIN"/>
    <property type="match status" value="1"/>
</dbReference>
<keyword evidence="2" id="KW-0805">Transcription regulation</keyword>
<dbReference type="SUPFAM" id="SSF46689">
    <property type="entry name" value="Homeodomain-like"/>
    <property type="match status" value="1"/>
</dbReference>
<keyword evidence="8" id="KW-1185">Reference proteome</keyword>
<keyword evidence="4" id="KW-0804">Transcription</keyword>
<dbReference type="RefSeq" id="WP_145797765.1">
    <property type="nucleotide sequence ID" value="NZ_BAAABR010000039.1"/>
</dbReference>
<comment type="caution">
    <text evidence="7">The sequence shown here is derived from an EMBL/GenBank/DDBJ whole genome shotgun (WGS) entry which is preliminary data.</text>
</comment>
<dbReference type="InterPro" id="IPR004111">
    <property type="entry name" value="Repressor_TetR_C"/>
</dbReference>
<dbReference type="InterPro" id="IPR036271">
    <property type="entry name" value="Tet_transcr_reg_TetR-rel_C_sf"/>
</dbReference>
<evidence type="ECO:0000313" key="8">
    <source>
        <dbReference type="Proteomes" id="UP000318416"/>
    </source>
</evidence>
<feature type="DNA-binding region" description="H-T-H motif" evidence="5">
    <location>
        <begin position="35"/>
        <end position="54"/>
    </location>
</feature>
<dbReference type="InterPro" id="IPR003012">
    <property type="entry name" value="Tet_transcr_reg_TetR"/>
</dbReference>
<name>A0A561F1J2_9ACTN</name>
<dbReference type="Pfam" id="PF00440">
    <property type="entry name" value="TetR_N"/>
    <property type="match status" value="1"/>
</dbReference>
<dbReference type="Gene3D" id="1.10.10.60">
    <property type="entry name" value="Homeodomain-like"/>
    <property type="match status" value="1"/>
</dbReference>
<dbReference type="GO" id="GO:0000976">
    <property type="term" value="F:transcription cis-regulatory region binding"/>
    <property type="evidence" value="ECO:0007669"/>
    <property type="project" value="TreeGrafter"/>
</dbReference>
<keyword evidence="1" id="KW-0678">Repressor</keyword>
<accession>A0A561F1J2</accession>
<sequence>MAQQVEAARRVPLNRDRVLRAAVALADDTGIESLSMRRLAQELGVVPMALYKHVANKEQLLDGMVDVVVGEIDPPAGGSDWKSVVRQRILSARRVLLRHRWASQVIESRTSPTPAVLEYLDSMIGMFRAGGLSLDLTHHVMHAMGSRLLGFSQELFDDSQSNASRSVDAEAQAVARRQMAGKYPHIAELAMTAAHDEESTVGRSCDDQFEFEFALDLLLDGFERLRQQGWTSANRPTKRPA</sequence>
<reference evidence="7 8" key="1">
    <citation type="submission" date="2019-06" db="EMBL/GenBank/DDBJ databases">
        <title>Sequencing the genomes of 1000 actinobacteria strains.</title>
        <authorList>
            <person name="Klenk H.-P."/>
        </authorList>
    </citation>
    <scope>NUCLEOTIDE SEQUENCE [LARGE SCALE GENOMIC DNA]</scope>
    <source>
        <strain evidence="7 8">DSM 41649</strain>
    </source>
</reference>
<dbReference type="Proteomes" id="UP000318416">
    <property type="component" value="Unassembled WGS sequence"/>
</dbReference>
<evidence type="ECO:0000256" key="5">
    <source>
        <dbReference type="PROSITE-ProRule" id="PRU00335"/>
    </source>
</evidence>
<feature type="domain" description="HTH tetR-type" evidence="6">
    <location>
        <begin position="12"/>
        <end position="72"/>
    </location>
</feature>
<keyword evidence="3 5" id="KW-0238">DNA-binding</keyword>
<evidence type="ECO:0000256" key="1">
    <source>
        <dbReference type="ARBA" id="ARBA00022491"/>
    </source>
</evidence>
<dbReference type="Gene3D" id="1.10.357.10">
    <property type="entry name" value="Tetracycline Repressor, domain 2"/>
    <property type="match status" value="1"/>
</dbReference>
<dbReference type="PANTHER" id="PTHR30055">
    <property type="entry name" value="HTH-TYPE TRANSCRIPTIONAL REGULATOR RUTR"/>
    <property type="match status" value="1"/>
</dbReference>
<dbReference type="PRINTS" id="PR00455">
    <property type="entry name" value="HTHTETR"/>
</dbReference>
<proteinExistence type="predicted"/>
<dbReference type="SUPFAM" id="SSF48498">
    <property type="entry name" value="Tetracyclin repressor-like, C-terminal domain"/>
    <property type="match status" value="1"/>
</dbReference>
<gene>
    <name evidence="7" type="ORF">FB465_6891</name>
</gene>
<dbReference type="Pfam" id="PF02909">
    <property type="entry name" value="TetR_C_1"/>
    <property type="match status" value="1"/>
</dbReference>
<dbReference type="GO" id="GO:0003700">
    <property type="term" value="F:DNA-binding transcription factor activity"/>
    <property type="evidence" value="ECO:0007669"/>
    <property type="project" value="TreeGrafter"/>
</dbReference>
<dbReference type="InterPro" id="IPR001647">
    <property type="entry name" value="HTH_TetR"/>
</dbReference>
<dbReference type="EMBL" id="VIVR01000001">
    <property type="protein sequence ID" value="TWE21692.1"/>
    <property type="molecule type" value="Genomic_DNA"/>
</dbReference>
<dbReference type="GO" id="GO:0046677">
    <property type="term" value="P:response to antibiotic"/>
    <property type="evidence" value="ECO:0007669"/>
    <property type="project" value="InterPro"/>
</dbReference>
<dbReference type="PRINTS" id="PR00400">
    <property type="entry name" value="TETREPRESSOR"/>
</dbReference>
<organism evidence="7 8">
    <name type="scientific">Kitasatospora atroaurantiaca</name>
    <dbReference type="NCBI Taxonomy" id="285545"/>
    <lineage>
        <taxon>Bacteria</taxon>
        <taxon>Bacillati</taxon>
        <taxon>Actinomycetota</taxon>
        <taxon>Actinomycetes</taxon>
        <taxon>Kitasatosporales</taxon>
        <taxon>Streptomycetaceae</taxon>
        <taxon>Kitasatospora</taxon>
    </lineage>
</organism>
<dbReference type="GO" id="GO:0045892">
    <property type="term" value="P:negative regulation of DNA-templated transcription"/>
    <property type="evidence" value="ECO:0007669"/>
    <property type="project" value="InterPro"/>
</dbReference>
<evidence type="ECO:0000259" key="6">
    <source>
        <dbReference type="PROSITE" id="PS50977"/>
    </source>
</evidence>
<protein>
    <submittedName>
        <fullName evidence="7">TetR family transcriptional regulator</fullName>
    </submittedName>
</protein>
<evidence type="ECO:0000256" key="4">
    <source>
        <dbReference type="ARBA" id="ARBA00023163"/>
    </source>
</evidence>
<dbReference type="InterPro" id="IPR050109">
    <property type="entry name" value="HTH-type_TetR-like_transc_reg"/>
</dbReference>
<dbReference type="OrthoDB" id="329481at2"/>
<dbReference type="AlphaFoldDB" id="A0A561F1J2"/>
<evidence type="ECO:0000256" key="3">
    <source>
        <dbReference type="ARBA" id="ARBA00023125"/>
    </source>
</evidence>
<dbReference type="PROSITE" id="PS50977">
    <property type="entry name" value="HTH_TETR_2"/>
    <property type="match status" value="1"/>
</dbReference>
<evidence type="ECO:0000256" key="2">
    <source>
        <dbReference type="ARBA" id="ARBA00023015"/>
    </source>
</evidence>
<dbReference type="InterPro" id="IPR009057">
    <property type="entry name" value="Homeodomain-like_sf"/>
</dbReference>
<evidence type="ECO:0000313" key="7">
    <source>
        <dbReference type="EMBL" id="TWE21692.1"/>
    </source>
</evidence>